<dbReference type="InterPro" id="IPR001173">
    <property type="entry name" value="Glyco_trans_2-like"/>
</dbReference>
<dbReference type="EMBL" id="ABVL01000006">
    <property type="protein sequence ID" value="EDY19942.1"/>
    <property type="molecule type" value="Genomic_DNA"/>
</dbReference>
<dbReference type="SUPFAM" id="SSF53448">
    <property type="entry name" value="Nucleotide-diphospho-sugar transferases"/>
    <property type="match status" value="1"/>
</dbReference>
<dbReference type="InterPro" id="IPR029044">
    <property type="entry name" value="Nucleotide-diphossugar_trans"/>
</dbReference>
<keyword evidence="3" id="KW-1185">Reference proteome</keyword>
<dbReference type="eggNOG" id="COG4976">
    <property type="taxonomic scope" value="Bacteria"/>
</dbReference>
<reference evidence="2 3" key="1">
    <citation type="journal article" date="2011" name="J. Bacteriol.">
        <title>Genome sequence of Chthoniobacter flavus Ellin428, an aerobic heterotrophic soil bacterium.</title>
        <authorList>
            <person name="Kant R."/>
            <person name="van Passel M.W."/>
            <person name="Palva A."/>
            <person name="Lucas S."/>
            <person name="Lapidus A."/>
            <person name="Glavina Del Rio T."/>
            <person name="Dalin E."/>
            <person name="Tice H."/>
            <person name="Bruce D."/>
            <person name="Goodwin L."/>
            <person name="Pitluck S."/>
            <person name="Larimer F.W."/>
            <person name="Land M.L."/>
            <person name="Hauser L."/>
            <person name="Sangwan P."/>
            <person name="de Vos W.M."/>
            <person name="Janssen P.H."/>
            <person name="Smidt H."/>
        </authorList>
    </citation>
    <scope>NUCLEOTIDE SEQUENCE [LARGE SCALE GENOMIC DNA]</scope>
    <source>
        <strain evidence="2 3">Ellin428</strain>
    </source>
</reference>
<dbReference type="SUPFAM" id="SSF53335">
    <property type="entry name" value="S-adenosyl-L-methionine-dependent methyltransferases"/>
    <property type="match status" value="1"/>
</dbReference>
<keyword evidence="2" id="KW-0808">Transferase</keyword>
<dbReference type="Gene3D" id="3.90.550.10">
    <property type="entry name" value="Spore Coat Polysaccharide Biosynthesis Protein SpsA, Chain A"/>
    <property type="match status" value="1"/>
</dbReference>
<dbReference type="Pfam" id="PF00535">
    <property type="entry name" value="Glycos_transf_2"/>
    <property type="match status" value="1"/>
</dbReference>
<evidence type="ECO:0000313" key="2">
    <source>
        <dbReference type="EMBL" id="EDY19942.1"/>
    </source>
</evidence>
<evidence type="ECO:0000259" key="1">
    <source>
        <dbReference type="Pfam" id="PF00535"/>
    </source>
</evidence>
<dbReference type="RefSeq" id="WP_006979856.1">
    <property type="nucleotide sequence ID" value="NZ_ABVL01000006.1"/>
</dbReference>
<dbReference type="Gene3D" id="3.40.50.150">
    <property type="entry name" value="Vaccinia Virus protein VP39"/>
    <property type="match status" value="1"/>
</dbReference>
<dbReference type="CDD" id="cd02440">
    <property type="entry name" value="AdoMet_MTases"/>
    <property type="match status" value="1"/>
</dbReference>
<gene>
    <name evidence="2" type="ORF">CfE428DRAFT_2531</name>
</gene>
<dbReference type="PANTHER" id="PTHR48090:SF7">
    <property type="entry name" value="RFBJ PROTEIN"/>
    <property type="match status" value="1"/>
</dbReference>
<protein>
    <submittedName>
        <fullName evidence="2">Glycosyl transferase family 2</fullName>
    </submittedName>
</protein>
<evidence type="ECO:0000313" key="3">
    <source>
        <dbReference type="Proteomes" id="UP000005824"/>
    </source>
</evidence>
<dbReference type="Pfam" id="PF13489">
    <property type="entry name" value="Methyltransf_23"/>
    <property type="match status" value="1"/>
</dbReference>
<accession>B4D0T0</accession>
<sequence length="504" mass="56763">MSLDSTSQRVLIFVVAYNAEKTIESVLDRIPAELRTRNVEVLVIDDSSKDATFQTGLKREDRTSDFKITILRTPVNQGYGGNQKLGYRYAIDNGFDIVALIHGDGQYAPEKLPVLLEPFFKGEADAVFGSRMINKQDALKGGMPLYKWVGNQVLTNFQNALLGSKLSEFHSGYRLYSTKALARIPFERNSNDFHFDTDIIVQLHFAGLKIVEIPIPTFYGDEICHVNGMKYAWDIFRTMLRAVCHEKNLLYDRKFDVGQVELTYDLKMGFASSHTFAVDAVAPGSKVLDIGCGQGYVAKELATKAAHVTGIDQYVPAEPSASNVQLTRWDLDMHEFPVQVSEFDQIFMLDVIEHLHDPEAFMETLRSATGRKRPEIVLTTANIGFFITRFMLFLGHFNYGRKGILDRTHTRLFTFNSLKELFDQTGYKVTEVKGIPAPFPKALGDNFLGRFCIGVNQFLIKISKGLFSYQIFLRAQALPTVPALLRETIERSDEMKKAVATAGV</sequence>
<dbReference type="PANTHER" id="PTHR48090">
    <property type="entry name" value="UNDECAPRENYL-PHOSPHATE 4-DEOXY-4-FORMAMIDO-L-ARABINOSE TRANSFERASE-RELATED"/>
    <property type="match status" value="1"/>
</dbReference>
<dbReference type="AlphaFoldDB" id="B4D0T0"/>
<dbReference type="STRING" id="497964.CfE428DRAFT_2531"/>
<proteinExistence type="predicted"/>
<dbReference type="InterPro" id="IPR029063">
    <property type="entry name" value="SAM-dependent_MTases_sf"/>
</dbReference>
<dbReference type="InParanoid" id="B4D0T0"/>
<feature type="domain" description="Glycosyltransferase 2-like" evidence="1">
    <location>
        <begin position="12"/>
        <end position="182"/>
    </location>
</feature>
<dbReference type="Proteomes" id="UP000005824">
    <property type="component" value="Unassembled WGS sequence"/>
</dbReference>
<dbReference type="InterPro" id="IPR050256">
    <property type="entry name" value="Glycosyltransferase_2"/>
</dbReference>
<organism evidence="2 3">
    <name type="scientific">Chthoniobacter flavus Ellin428</name>
    <dbReference type="NCBI Taxonomy" id="497964"/>
    <lineage>
        <taxon>Bacteria</taxon>
        <taxon>Pseudomonadati</taxon>
        <taxon>Verrucomicrobiota</taxon>
        <taxon>Spartobacteria</taxon>
        <taxon>Chthoniobacterales</taxon>
        <taxon>Chthoniobacteraceae</taxon>
        <taxon>Chthoniobacter</taxon>
    </lineage>
</organism>
<dbReference type="eggNOG" id="COG1216">
    <property type="taxonomic scope" value="Bacteria"/>
</dbReference>
<name>B4D0T0_9BACT</name>
<dbReference type="CDD" id="cd04179">
    <property type="entry name" value="DPM_DPG-synthase_like"/>
    <property type="match status" value="1"/>
</dbReference>
<dbReference type="GO" id="GO:0016740">
    <property type="term" value="F:transferase activity"/>
    <property type="evidence" value="ECO:0007669"/>
    <property type="project" value="UniProtKB-KW"/>
</dbReference>
<comment type="caution">
    <text evidence="2">The sequence shown here is derived from an EMBL/GenBank/DDBJ whole genome shotgun (WGS) entry which is preliminary data.</text>
</comment>